<keyword evidence="9" id="KW-1185">Reference proteome</keyword>
<gene>
    <name evidence="10" type="primary">LOC104728335</name>
</gene>
<evidence type="ECO:0000256" key="3">
    <source>
        <dbReference type="ARBA" id="ARBA00022617"/>
    </source>
</evidence>
<accession>A0ABM0USM7</accession>
<protein>
    <submittedName>
        <fullName evidence="10">Alkane hydroxylase MAH1-like</fullName>
    </submittedName>
</protein>
<keyword evidence="3 8" id="KW-0349">Heme</keyword>
<evidence type="ECO:0000256" key="4">
    <source>
        <dbReference type="ARBA" id="ARBA00022723"/>
    </source>
</evidence>
<name>A0ABM0USM7_CAMSA</name>
<evidence type="ECO:0000256" key="5">
    <source>
        <dbReference type="ARBA" id="ARBA00023002"/>
    </source>
</evidence>
<sequence>MSKVDDFGKALNDIGEGIMYRHVKPKFLWKLQRWVGFGQEKKVYEANATLNRTFKKFILDKREDIRSKENSSGEGWGSIDIPHEARCKHLGGIPLLLRSLGSFGVCLKTLMLSLTLAKRSTPIYQEGAGDPERSTYDSMEFLNKLVYLRGALYEAMRLHPPVPFERLSPVKPDVLPSGHRVDPSMKIVIFIYALGRMNAVWGEDALEFNPKRWVSETRGFIEVSSSKFFTFNAGPRACLGKEVAMTLMKTVVVEILQNYNIEVVQGQKIEPAPGPILRMKHGLRVKLNKRCSSSAI</sequence>
<dbReference type="PRINTS" id="PR00465">
    <property type="entry name" value="EP450IV"/>
</dbReference>
<evidence type="ECO:0000256" key="1">
    <source>
        <dbReference type="ARBA" id="ARBA00001971"/>
    </source>
</evidence>
<evidence type="ECO:0000256" key="6">
    <source>
        <dbReference type="ARBA" id="ARBA00023004"/>
    </source>
</evidence>
<comment type="similarity">
    <text evidence="2 8">Belongs to the cytochrome P450 family.</text>
</comment>
<dbReference type="InterPro" id="IPR036396">
    <property type="entry name" value="Cyt_P450_sf"/>
</dbReference>
<keyword evidence="7 8" id="KW-0503">Monooxygenase</keyword>
<reference evidence="9" key="1">
    <citation type="journal article" date="2014" name="Nat. Commun.">
        <title>The emerging biofuel crop Camelina sativa retains a highly undifferentiated hexaploid genome structure.</title>
        <authorList>
            <person name="Kagale S."/>
            <person name="Koh C."/>
            <person name="Nixon J."/>
            <person name="Bollina V."/>
            <person name="Clarke W.E."/>
            <person name="Tuteja R."/>
            <person name="Spillane C."/>
            <person name="Robinson S.J."/>
            <person name="Links M.G."/>
            <person name="Clarke C."/>
            <person name="Higgins E.E."/>
            <person name="Huebert T."/>
            <person name="Sharpe A.G."/>
            <person name="Parkin I.A."/>
        </authorList>
    </citation>
    <scope>NUCLEOTIDE SEQUENCE [LARGE SCALE GENOMIC DNA]</scope>
    <source>
        <strain evidence="9">cv. DH55</strain>
    </source>
</reference>
<dbReference type="InterPro" id="IPR002403">
    <property type="entry name" value="Cyt_P450_E_grp-IV"/>
</dbReference>
<proteinExistence type="inferred from homology"/>
<dbReference type="Pfam" id="PF00067">
    <property type="entry name" value="p450"/>
    <property type="match status" value="1"/>
</dbReference>
<evidence type="ECO:0000313" key="9">
    <source>
        <dbReference type="Proteomes" id="UP000694864"/>
    </source>
</evidence>
<reference evidence="10" key="2">
    <citation type="submission" date="2025-08" db="UniProtKB">
        <authorList>
            <consortium name="RefSeq"/>
        </authorList>
    </citation>
    <scope>IDENTIFICATION</scope>
    <source>
        <tissue evidence="10">Leaf</tissue>
    </source>
</reference>
<keyword evidence="6 8" id="KW-0408">Iron</keyword>
<evidence type="ECO:0000256" key="2">
    <source>
        <dbReference type="ARBA" id="ARBA00010617"/>
    </source>
</evidence>
<dbReference type="Gene3D" id="1.10.630.10">
    <property type="entry name" value="Cytochrome P450"/>
    <property type="match status" value="1"/>
</dbReference>
<dbReference type="Proteomes" id="UP000694864">
    <property type="component" value="Chromosome 11"/>
</dbReference>
<dbReference type="InterPro" id="IPR017972">
    <property type="entry name" value="Cyt_P450_CS"/>
</dbReference>
<dbReference type="InterPro" id="IPR001128">
    <property type="entry name" value="Cyt_P450"/>
</dbReference>
<dbReference type="PROSITE" id="PS00086">
    <property type="entry name" value="CYTOCHROME_P450"/>
    <property type="match status" value="1"/>
</dbReference>
<keyword evidence="5 8" id="KW-0560">Oxidoreductase</keyword>
<evidence type="ECO:0000313" key="10">
    <source>
        <dbReference type="RefSeq" id="XP_010445630.1"/>
    </source>
</evidence>
<comment type="cofactor">
    <cofactor evidence="1">
        <name>heme</name>
        <dbReference type="ChEBI" id="CHEBI:30413"/>
    </cofactor>
</comment>
<evidence type="ECO:0000256" key="7">
    <source>
        <dbReference type="ARBA" id="ARBA00023033"/>
    </source>
</evidence>
<dbReference type="SUPFAM" id="SSF48264">
    <property type="entry name" value="Cytochrome P450"/>
    <property type="match status" value="1"/>
</dbReference>
<dbReference type="GeneID" id="104728335"/>
<dbReference type="RefSeq" id="XP_010445630.1">
    <property type="nucleotide sequence ID" value="XM_010447328.1"/>
</dbReference>
<organism evidence="9 10">
    <name type="scientific">Camelina sativa</name>
    <name type="common">False flax</name>
    <name type="synonym">Myagrum sativum</name>
    <dbReference type="NCBI Taxonomy" id="90675"/>
    <lineage>
        <taxon>Eukaryota</taxon>
        <taxon>Viridiplantae</taxon>
        <taxon>Streptophyta</taxon>
        <taxon>Embryophyta</taxon>
        <taxon>Tracheophyta</taxon>
        <taxon>Spermatophyta</taxon>
        <taxon>Magnoliopsida</taxon>
        <taxon>eudicotyledons</taxon>
        <taxon>Gunneridae</taxon>
        <taxon>Pentapetalae</taxon>
        <taxon>rosids</taxon>
        <taxon>malvids</taxon>
        <taxon>Brassicales</taxon>
        <taxon>Brassicaceae</taxon>
        <taxon>Camelineae</taxon>
        <taxon>Camelina</taxon>
    </lineage>
</organism>
<keyword evidence="4 8" id="KW-0479">Metal-binding</keyword>
<evidence type="ECO:0000256" key="8">
    <source>
        <dbReference type="RuleBase" id="RU000461"/>
    </source>
</evidence>
<dbReference type="PANTHER" id="PTHR24296">
    <property type="entry name" value="CYTOCHROME P450"/>
    <property type="match status" value="1"/>
</dbReference>